<comment type="function">
    <text evidence="5">An FAD-requiring monooxygenase active on some tetracycline antibiotic derivatives, which leads to their inactivation. Hydroxylates carbon 11a of tetracycline and some analogs.</text>
</comment>
<dbReference type="Gene3D" id="3.50.50.60">
    <property type="entry name" value="FAD/NAD(P)-binding domain"/>
    <property type="match status" value="1"/>
</dbReference>
<dbReference type="InterPro" id="IPR002938">
    <property type="entry name" value="FAD-bd"/>
</dbReference>
<feature type="binding site" evidence="5">
    <location>
        <position position="298"/>
    </location>
    <ligand>
        <name>FAD</name>
        <dbReference type="ChEBI" id="CHEBI:57692"/>
    </ligand>
</feature>
<name>A0A0D4C0N3_9MICC</name>
<comment type="catalytic activity">
    <reaction evidence="5">
        <text>a tetracycline + NADPH + O2 + H(+) = an 11a-hydroxytetracycline + NADP(+) + H2O</text>
        <dbReference type="Rhea" id="RHEA:61444"/>
        <dbReference type="ChEBI" id="CHEBI:15377"/>
        <dbReference type="ChEBI" id="CHEBI:15378"/>
        <dbReference type="ChEBI" id="CHEBI:15379"/>
        <dbReference type="ChEBI" id="CHEBI:57783"/>
        <dbReference type="ChEBI" id="CHEBI:58349"/>
        <dbReference type="ChEBI" id="CHEBI:144644"/>
        <dbReference type="ChEBI" id="CHEBI:144645"/>
    </reaction>
</comment>
<evidence type="ECO:0000256" key="5">
    <source>
        <dbReference type="HAMAP-Rule" id="MF_00845"/>
    </source>
</evidence>
<comment type="subcellular location">
    <subcellularLocation>
        <location evidence="5">Cytoplasm</location>
    </subcellularLocation>
</comment>
<dbReference type="OrthoDB" id="3356051at2"/>
<reference evidence="7 8" key="1">
    <citation type="journal article" date="2015" name="Genome Announc.">
        <title>Complete Genome Sequencing of Protease-Producing Novel Arthrobacter sp. Strain IHBB 11108 Using PacBio Single-Molecule Real-Time Sequencing Technology.</title>
        <authorList>
            <person name="Kiran S."/>
            <person name="Swarnkar M.K."/>
            <person name="Pal M."/>
            <person name="Thakur R."/>
            <person name="Tewari R."/>
            <person name="Singh A.K."/>
            <person name="Gulati A."/>
        </authorList>
    </citation>
    <scope>NUCLEOTIDE SEQUENCE [LARGE SCALE GENOMIC DNA]</scope>
    <source>
        <strain evidence="7 8">IHBB 11108</strain>
    </source>
</reference>
<evidence type="ECO:0000256" key="4">
    <source>
        <dbReference type="ARBA" id="ARBA00023033"/>
    </source>
</evidence>
<accession>A0A0D4C0N3</accession>
<dbReference type="Pfam" id="PF01494">
    <property type="entry name" value="FAD_binding_3"/>
    <property type="match status" value="2"/>
</dbReference>
<proteinExistence type="inferred from homology"/>
<dbReference type="Proteomes" id="UP000061839">
    <property type="component" value="Chromosome"/>
</dbReference>
<evidence type="ECO:0000313" key="7">
    <source>
        <dbReference type="EMBL" id="AJT42099.1"/>
    </source>
</evidence>
<dbReference type="GO" id="GO:0046677">
    <property type="term" value="P:response to antibiotic"/>
    <property type="evidence" value="ECO:0007669"/>
    <property type="project" value="InterPro"/>
</dbReference>
<dbReference type="RefSeq" id="WP_045075881.1">
    <property type="nucleotide sequence ID" value="NZ_CP011005.1"/>
</dbReference>
<comment type="domain">
    <text evidence="5">Consists of an N-terminal FAD-binding domain with a Rossman fold and a C-terminal substrate-binding domain.</text>
</comment>
<dbReference type="PRINTS" id="PR00420">
    <property type="entry name" value="RNGMNOXGNASE"/>
</dbReference>
<dbReference type="KEGG" id="ari:UM93_12350"/>
<evidence type="ECO:0000313" key="8">
    <source>
        <dbReference type="Proteomes" id="UP000061839"/>
    </source>
</evidence>
<keyword evidence="5" id="KW-0547">Nucleotide-binding</keyword>
<protein>
    <recommendedName>
        <fullName evidence="5">Flavin-dependent monooxygenase</fullName>
    </recommendedName>
    <alternativeName>
        <fullName evidence="5">TetX monooxygenase</fullName>
        <shortName evidence="5">TetX</shortName>
        <ecNumber evidence="5">1.14.13.-</ecNumber>
    </alternativeName>
</protein>
<feature type="binding site" evidence="5">
    <location>
        <position position="44"/>
    </location>
    <ligand>
        <name>FAD</name>
        <dbReference type="ChEBI" id="CHEBI:57692"/>
    </ligand>
</feature>
<dbReference type="PATRIC" id="fig|1618207.4.peg.2506"/>
<keyword evidence="2 5" id="KW-0274">FAD</keyword>
<feature type="binding site" evidence="5">
    <location>
        <position position="104"/>
    </location>
    <ligand>
        <name>FAD</name>
        <dbReference type="ChEBI" id="CHEBI:57692"/>
    </ligand>
</feature>
<evidence type="ECO:0000259" key="6">
    <source>
        <dbReference type="Pfam" id="PF01494"/>
    </source>
</evidence>
<keyword evidence="5" id="KW-0521">NADP</keyword>
<dbReference type="GO" id="GO:0071949">
    <property type="term" value="F:FAD binding"/>
    <property type="evidence" value="ECO:0007669"/>
    <property type="project" value="InterPro"/>
</dbReference>
<keyword evidence="4 5" id="KW-0503">Monooxygenase</keyword>
<dbReference type="AlphaFoldDB" id="A0A0D4C0N3"/>
<dbReference type="InterPro" id="IPR043683">
    <property type="entry name" value="TetX_monooxygenase"/>
</dbReference>
<organism evidence="7 8">
    <name type="scientific">Psychromicrobium lacuslunae</name>
    <dbReference type="NCBI Taxonomy" id="1618207"/>
    <lineage>
        <taxon>Bacteria</taxon>
        <taxon>Bacillati</taxon>
        <taxon>Actinomycetota</taxon>
        <taxon>Actinomycetes</taxon>
        <taxon>Micrococcales</taxon>
        <taxon>Micrococcaceae</taxon>
        <taxon>Psychromicrobium</taxon>
    </lineage>
</organism>
<comment type="similarity">
    <text evidence="5">Belongs to the aromatic-ring hydroxylase family. TetX subfamily.</text>
</comment>
<dbReference type="InterPro" id="IPR036188">
    <property type="entry name" value="FAD/NAD-bd_sf"/>
</dbReference>
<evidence type="ECO:0000256" key="1">
    <source>
        <dbReference type="ARBA" id="ARBA00022630"/>
    </source>
</evidence>
<keyword evidence="3 5" id="KW-0560">Oxidoreductase</keyword>
<sequence length="382" mass="40957">MITIIGAGLGGLTLARVLQKNGAQVQIYELESSPSARSQGGTLDLHAESGQFALQQAGLFEEFAKLARPEGEDWRFLDQRGEVLFEEISSAELKEGEGRPEIDRKLLRGLLIDSLKPGTISWGRKINSVHSLGDSRHVLDFTDGESEIVEMLVGADGSWSKVRRLLSAAVPEYSGLSFIELRLSNIDERNPELSTLVGRGSLSVNAPGKGISAQRNGDGSVRVYLAFRVAESWIQGCGIDFHDAAAARRALAGFFEGWDSQLLELILRSDGDVTPRPIYALPIGHSWQATAGVTLLGDAAHLMSPFAGEGANLAMQDGAELALALLAQPEDANAAVASYETAMFPRAEAAAAESAANLKLFYNDEAPYSIISKFQNPSTTVA</sequence>
<dbReference type="HOGENOM" id="CLU_009665_4_0_11"/>
<dbReference type="PANTHER" id="PTHR46972:SF1">
    <property type="entry name" value="FAD DEPENDENT OXIDOREDUCTASE DOMAIN-CONTAINING PROTEIN"/>
    <property type="match status" value="1"/>
</dbReference>
<dbReference type="EC" id="1.14.13.-" evidence="5"/>
<feature type="domain" description="FAD-binding" evidence="6">
    <location>
        <begin position="3"/>
        <end position="176"/>
    </location>
</feature>
<comment type="subunit">
    <text evidence="5">Monomer.</text>
</comment>
<dbReference type="EMBL" id="CP011005">
    <property type="protein sequence ID" value="AJT42099.1"/>
    <property type="molecule type" value="Genomic_DNA"/>
</dbReference>
<feature type="domain" description="FAD-binding" evidence="6">
    <location>
        <begin position="292"/>
        <end position="352"/>
    </location>
</feature>
<feature type="binding site" evidence="5">
    <location>
        <position position="37"/>
    </location>
    <ligand>
        <name>NADPH</name>
        <dbReference type="ChEBI" id="CHEBI:57783"/>
    </ligand>
</feature>
<comment type="cofactor">
    <cofactor evidence="5">
        <name>FAD</name>
        <dbReference type="ChEBI" id="CHEBI:57692"/>
    </cofactor>
</comment>
<evidence type="ECO:0000256" key="2">
    <source>
        <dbReference type="ARBA" id="ARBA00022827"/>
    </source>
</evidence>
<dbReference type="SUPFAM" id="SSF51905">
    <property type="entry name" value="FAD/NAD(P)-binding domain"/>
    <property type="match status" value="1"/>
</dbReference>
<keyword evidence="5" id="KW-0963">Cytoplasm</keyword>
<keyword evidence="1 5" id="KW-0285">Flavoprotein</keyword>
<evidence type="ECO:0000256" key="3">
    <source>
        <dbReference type="ARBA" id="ARBA00023002"/>
    </source>
</evidence>
<dbReference type="STRING" id="1618207.UM93_12350"/>
<dbReference type="GO" id="GO:0004497">
    <property type="term" value="F:monooxygenase activity"/>
    <property type="evidence" value="ECO:0007669"/>
    <property type="project" value="UniProtKB-UniRule"/>
</dbReference>
<keyword evidence="8" id="KW-1185">Reference proteome</keyword>
<dbReference type="HAMAP" id="MF_00845">
    <property type="entry name" value="TetX_monooxygenase"/>
    <property type="match status" value="1"/>
</dbReference>
<dbReference type="PANTHER" id="PTHR46972">
    <property type="entry name" value="MONOOXYGENASE ASQM-RELATED"/>
    <property type="match status" value="1"/>
</dbReference>
<gene>
    <name evidence="7" type="ORF">UM93_12350</name>
</gene>
<dbReference type="GO" id="GO:0005737">
    <property type="term" value="C:cytoplasm"/>
    <property type="evidence" value="ECO:0007669"/>
    <property type="project" value="UniProtKB-SubCell"/>
</dbReference>